<feature type="transmembrane region" description="Helical" evidence="1">
    <location>
        <begin position="20"/>
        <end position="42"/>
    </location>
</feature>
<reference evidence="2" key="1">
    <citation type="submission" date="2009-07" db="EMBL/GenBank/DDBJ databases">
        <authorList>
            <person name="Weinstock G."/>
            <person name="Sodergren E."/>
            <person name="Clifton S."/>
            <person name="Fulton L."/>
            <person name="Fulton B."/>
            <person name="Courtney L."/>
            <person name="Fronick C."/>
            <person name="Harrison M."/>
            <person name="Strong C."/>
            <person name="Farmer C."/>
            <person name="Delahaunty K."/>
            <person name="Markovic C."/>
            <person name="Hall O."/>
            <person name="Minx P."/>
            <person name="Tomlinson C."/>
            <person name="Mitreva M."/>
            <person name="Nelson J."/>
            <person name="Hou S."/>
            <person name="Wollam A."/>
            <person name="Pepin K.H."/>
            <person name="Johnson M."/>
            <person name="Bhonagiri V."/>
            <person name="Nash W.E."/>
            <person name="Warren W."/>
            <person name="Chinwalla A."/>
            <person name="Mardis E.R."/>
            <person name="Wilson R.K."/>
        </authorList>
    </citation>
    <scope>NUCLEOTIDE SEQUENCE [LARGE SCALE GENOMIC DNA]</scope>
    <source>
        <strain evidence="2">DSM 14469</strain>
    </source>
</reference>
<accession>C6LE09</accession>
<dbReference type="Proteomes" id="UP000005561">
    <property type="component" value="Unassembled WGS sequence"/>
</dbReference>
<dbReference type="EMBL" id="ACCL02000007">
    <property type="protein sequence ID" value="EET61213.1"/>
    <property type="molecule type" value="Genomic_DNA"/>
</dbReference>
<organism evidence="2 3">
    <name type="scientific">Marvinbryantia formatexigens DSM 14469</name>
    <dbReference type="NCBI Taxonomy" id="478749"/>
    <lineage>
        <taxon>Bacteria</taxon>
        <taxon>Bacillati</taxon>
        <taxon>Bacillota</taxon>
        <taxon>Clostridia</taxon>
        <taxon>Lachnospirales</taxon>
        <taxon>Lachnospiraceae</taxon>
        <taxon>Marvinbryantia</taxon>
    </lineage>
</organism>
<protein>
    <recommendedName>
        <fullName evidence="4">Holin-like toxin</fullName>
    </recommendedName>
</protein>
<sequence length="47" mass="5317">MLQGGEPPVLAKEGRWCEMSVFEAISLMVSFGIFVVTLLAYIENRRK</sequence>
<dbReference type="InterPro" id="IPR031616">
    <property type="entry name" value="BsrE-like"/>
</dbReference>
<name>C6LE09_9FIRM</name>
<keyword evidence="1" id="KW-1133">Transmembrane helix</keyword>
<keyword evidence="3" id="KW-1185">Reference proteome</keyword>
<gene>
    <name evidence="2" type="ORF">BRYFOR_06858</name>
</gene>
<evidence type="ECO:0000313" key="2">
    <source>
        <dbReference type="EMBL" id="EET61213.1"/>
    </source>
</evidence>
<evidence type="ECO:0008006" key="4">
    <source>
        <dbReference type="Google" id="ProtNLM"/>
    </source>
</evidence>
<dbReference type="AlphaFoldDB" id="C6LE09"/>
<keyword evidence="1" id="KW-0472">Membrane</keyword>
<proteinExistence type="predicted"/>
<evidence type="ECO:0000313" key="3">
    <source>
        <dbReference type="Proteomes" id="UP000005561"/>
    </source>
</evidence>
<comment type="caution">
    <text evidence="2">The sequence shown here is derived from an EMBL/GenBank/DDBJ whole genome shotgun (WGS) entry which is preliminary data.</text>
</comment>
<evidence type="ECO:0000256" key="1">
    <source>
        <dbReference type="SAM" id="Phobius"/>
    </source>
</evidence>
<keyword evidence="1" id="KW-0812">Transmembrane</keyword>
<dbReference type="Pfam" id="PF16935">
    <property type="entry name" value="Hol_Tox"/>
    <property type="match status" value="1"/>
</dbReference>